<evidence type="ECO:0000313" key="1">
    <source>
        <dbReference type="EMBL" id="ALV40604.1"/>
    </source>
</evidence>
<organism evidence="1">
    <name type="scientific">Pseudarthrobacter sulfonivorans</name>
    <dbReference type="NCBI Taxonomy" id="121292"/>
    <lineage>
        <taxon>Bacteria</taxon>
        <taxon>Bacillati</taxon>
        <taxon>Actinomycetota</taxon>
        <taxon>Actinomycetes</taxon>
        <taxon>Micrococcales</taxon>
        <taxon>Micrococcaceae</taxon>
        <taxon>Pseudarthrobacter</taxon>
    </lineage>
</organism>
<name>A0A0U3QUP6_9MICC</name>
<dbReference type="Proteomes" id="UP000065151">
    <property type="component" value="Chromosome"/>
</dbReference>
<dbReference type="KEGG" id="psul:AU252_04990"/>
<dbReference type="RefSeq" id="WP_058929774.1">
    <property type="nucleotide sequence ID" value="NZ_CP013747.1"/>
</dbReference>
<protein>
    <submittedName>
        <fullName evidence="1">Uncharacterized protein</fullName>
    </submittedName>
</protein>
<evidence type="ECO:0000313" key="2">
    <source>
        <dbReference type="Proteomes" id="UP000065151"/>
    </source>
</evidence>
<sequence length="245" mass="28025">MNQRSKIFFALVVLLLVVGGAALFVFDNTKRSRAAEYDPQINPADFTTKITNQYFALPVGKKMTYETTEQGRVTERIEIEILQETKTIEGVETVIYLDKEYKNGQLVEETRDYLAQHKNGDVWYFGEDVNNYWNGMLLDHSGSFLHGKDGAKAGIWMKAEQRTGDSYRQEFYVGHAEDMRDTVATGETVSTKTRTYTGCIKVYDWTPLEKNSREHKYHCPEVGALVLTEDLQTGRRSELVNVVQP</sequence>
<proteinExistence type="predicted"/>
<dbReference type="STRING" id="121292.AU252_04990"/>
<dbReference type="EMBL" id="CP013747">
    <property type="protein sequence ID" value="ALV40604.1"/>
    <property type="molecule type" value="Genomic_DNA"/>
</dbReference>
<gene>
    <name evidence="1" type="ORF">AU252_04990</name>
</gene>
<accession>A0A0U3QUP6</accession>
<reference evidence="1 2" key="1">
    <citation type="submission" date="2015-12" db="EMBL/GenBank/DDBJ databases">
        <authorList>
            <person name="Shamseldin A."/>
            <person name="Moawad H."/>
            <person name="Abd El-Rahim W.M."/>
            <person name="Sadowsky M.J."/>
        </authorList>
    </citation>
    <scope>NUCLEOTIDE SEQUENCE [LARGE SCALE GENOMIC DNA]</scope>
    <source>
        <strain evidence="1 2">Ar51</strain>
    </source>
</reference>
<dbReference type="AlphaFoldDB" id="A0A0U3QUP6"/>